<evidence type="ECO:0000313" key="4">
    <source>
        <dbReference type="EMBL" id="TVU82178.1"/>
    </source>
</evidence>
<dbReference type="SUPFAM" id="SSF53850">
    <property type="entry name" value="Periplasmic binding protein-like II"/>
    <property type="match status" value="1"/>
</dbReference>
<organism evidence="4 5">
    <name type="scientific">Pseudoalteromonas neustonica</name>
    <dbReference type="NCBI Taxonomy" id="1840331"/>
    <lineage>
        <taxon>Bacteria</taxon>
        <taxon>Pseudomonadati</taxon>
        <taxon>Pseudomonadota</taxon>
        <taxon>Gammaproteobacteria</taxon>
        <taxon>Alteromonadales</taxon>
        <taxon>Pseudoalteromonadaceae</taxon>
        <taxon>Pseudoalteromonas</taxon>
    </lineage>
</organism>
<evidence type="ECO:0000256" key="1">
    <source>
        <dbReference type="ARBA" id="ARBA00010333"/>
    </source>
</evidence>
<proteinExistence type="inferred from homology"/>
<gene>
    <name evidence="4" type="ORF">FQP85_14170</name>
</gene>
<sequence length="266" mass="30588">MYYCVSLGRHDKRYRVAMTKFFIILLLCIQSTAALSNSITQPLVGSHNEWPPYIFADGTGMTTELVRAAFFSQNIAFDIKIAPFSRAMRMLENNEIDLIPALWWTENRAKTILFSQPYFTNELSIISNTKSQLDYQGPHSLESLTISTIRGYGYHEYLQSIDRLTIVPLLNVHSCLEHVKKHRADIALVDKYAAWFEMKKNGYSTELTIWQPALIKHPLHIGISKEHPNAEYIITSFNKGLEQIKRSGEYDEILARYEHLASAQPE</sequence>
<keyword evidence="2" id="KW-0732">Signal</keyword>
<dbReference type="RefSeq" id="WP_145239797.1">
    <property type="nucleotide sequence ID" value="NZ_VNFF01000013.1"/>
</dbReference>
<keyword evidence="5" id="KW-1185">Reference proteome</keyword>
<protein>
    <submittedName>
        <fullName evidence="4">Transporter substrate-binding domain-containing protein</fullName>
    </submittedName>
</protein>
<evidence type="ECO:0000313" key="5">
    <source>
        <dbReference type="Proteomes" id="UP000317938"/>
    </source>
</evidence>
<reference evidence="4 5" key="1">
    <citation type="submission" date="2019-07" db="EMBL/GenBank/DDBJ databases">
        <title>Diversity of Bacteria from Kongsfjorden, Arctic.</title>
        <authorList>
            <person name="Yu Y."/>
        </authorList>
    </citation>
    <scope>NUCLEOTIDE SEQUENCE [LARGE SCALE GENOMIC DNA]</scope>
    <source>
        <strain evidence="4 5">SM1927</strain>
    </source>
</reference>
<feature type="domain" description="Solute-binding protein family 3/N-terminal" evidence="3">
    <location>
        <begin position="41"/>
        <end position="261"/>
    </location>
</feature>
<dbReference type="Pfam" id="PF00497">
    <property type="entry name" value="SBP_bac_3"/>
    <property type="match status" value="1"/>
</dbReference>
<dbReference type="InterPro" id="IPR001638">
    <property type="entry name" value="Solute-binding_3/MltF_N"/>
</dbReference>
<evidence type="ECO:0000259" key="3">
    <source>
        <dbReference type="SMART" id="SM00062"/>
    </source>
</evidence>
<accession>A0ABY3FCG5</accession>
<dbReference type="EMBL" id="VNFF01000013">
    <property type="protein sequence ID" value="TVU82178.1"/>
    <property type="molecule type" value="Genomic_DNA"/>
</dbReference>
<dbReference type="Proteomes" id="UP000317938">
    <property type="component" value="Unassembled WGS sequence"/>
</dbReference>
<evidence type="ECO:0000256" key="2">
    <source>
        <dbReference type="ARBA" id="ARBA00022729"/>
    </source>
</evidence>
<dbReference type="PANTHER" id="PTHR35936:SF25">
    <property type="entry name" value="ABC TRANSPORTER SUBSTRATE-BINDING PROTEIN"/>
    <property type="match status" value="1"/>
</dbReference>
<name>A0ABY3FCG5_9GAMM</name>
<comment type="caution">
    <text evidence="4">The sequence shown here is derived from an EMBL/GenBank/DDBJ whole genome shotgun (WGS) entry which is preliminary data.</text>
</comment>
<dbReference type="SMART" id="SM00062">
    <property type="entry name" value="PBPb"/>
    <property type="match status" value="1"/>
</dbReference>
<dbReference type="Gene3D" id="3.40.190.10">
    <property type="entry name" value="Periplasmic binding protein-like II"/>
    <property type="match status" value="2"/>
</dbReference>
<dbReference type="PANTHER" id="PTHR35936">
    <property type="entry name" value="MEMBRANE-BOUND LYTIC MUREIN TRANSGLYCOSYLASE F"/>
    <property type="match status" value="1"/>
</dbReference>
<comment type="similarity">
    <text evidence="1">Belongs to the bacterial solute-binding protein 3 family.</text>
</comment>